<organism evidence="1 2">
    <name type="scientific">Ancylostoma caninum</name>
    <name type="common">Dog hookworm</name>
    <dbReference type="NCBI Taxonomy" id="29170"/>
    <lineage>
        <taxon>Eukaryota</taxon>
        <taxon>Metazoa</taxon>
        <taxon>Ecdysozoa</taxon>
        <taxon>Nematoda</taxon>
        <taxon>Chromadorea</taxon>
        <taxon>Rhabditida</taxon>
        <taxon>Rhabditina</taxon>
        <taxon>Rhabditomorpha</taxon>
        <taxon>Strongyloidea</taxon>
        <taxon>Ancylostomatidae</taxon>
        <taxon>Ancylostomatinae</taxon>
        <taxon>Ancylostoma</taxon>
    </lineage>
</organism>
<evidence type="ECO:0000313" key="1">
    <source>
        <dbReference type="EMBL" id="RCN32096.1"/>
    </source>
</evidence>
<accession>A0A368FIV1</accession>
<sequence>MKRCRVLRSLIAVVQKYRVIYAAHEHTFTATFSPFVDLLKRIPVSRLPAIVADEIEALTRSMEAECKARSRLTQMSRVTTEKR</sequence>
<dbReference type="Proteomes" id="UP000252519">
    <property type="component" value="Unassembled WGS sequence"/>
</dbReference>
<comment type="caution">
    <text evidence="1">The sequence shown here is derived from an EMBL/GenBank/DDBJ whole genome shotgun (WGS) entry which is preliminary data.</text>
</comment>
<keyword evidence="2" id="KW-1185">Reference proteome</keyword>
<proteinExistence type="predicted"/>
<name>A0A368FIV1_ANCCA</name>
<protein>
    <submittedName>
        <fullName evidence="1">Uncharacterized protein</fullName>
    </submittedName>
</protein>
<reference evidence="1 2" key="1">
    <citation type="submission" date="2014-10" db="EMBL/GenBank/DDBJ databases">
        <title>Draft genome of the hookworm Ancylostoma caninum.</title>
        <authorList>
            <person name="Mitreva M."/>
        </authorList>
    </citation>
    <scope>NUCLEOTIDE SEQUENCE [LARGE SCALE GENOMIC DNA]</scope>
    <source>
        <strain evidence="1 2">Baltimore</strain>
    </source>
</reference>
<dbReference type="EMBL" id="JOJR01001158">
    <property type="protein sequence ID" value="RCN32096.1"/>
    <property type="molecule type" value="Genomic_DNA"/>
</dbReference>
<evidence type="ECO:0000313" key="2">
    <source>
        <dbReference type="Proteomes" id="UP000252519"/>
    </source>
</evidence>
<dbReference type="OrthoDB" id="284275at2759"/>
<dbReference type="AlphaFoldDB" id="A0A368FIV1"/>
<gene>
    <name evidence="1" type="ORF">ANCCAN_22110</name>
</gene>
<dbReference type="STRING" id="29170.A0A368FIV1"/>